<keyword evidence="8 12" id="KW-0808">Transferase</keyword>
<dbReference type="InterPro" id="IPR004167">
    <property type="entry name" value="PSBD"/>
</dbReference>
<dbReference type="SUPFAM" id="SSF51230">
    <property type="entry name" value="Single hybrid motif"/>
    <property type="match status" value="1"/>
</dbReference>
<dbReference type="PATRIC" id="fig|449216.3.peg.181"/>
<comment type="subunit">
    <text evidence="4">Forms a 24-polypeptide structural core with octahedral symmetry. Part of the 2-oxoglutarate dehydrogenase (OGDH) complex composed of E1 (2-oxoglutarate dehydrogenase), E2 (dihydrolipoamide succinyltransferase) and E3 (dihydrolipoamide dehydrogenase); the complex contains multiple copies of the three enzymatic components (E1, E2 and E3).</text>
</comment>
<dbReference type="InterPro" id="IPR050537">
    <property type="entry name" value="2-oxoacid_dehydrogenase"/>
</dbReference>
<dbReference type="EMBL" id="CP001584">
    <property type="protein sequence ID" value="ADE29690.1"/>
    <property type="molecule type" value="Genomic_DNA"/>
</dbReference>
<dbReference type="Pfam" id="PF00364">
    <property type="entry name" value="Biotin_lipoyl"/>
    <property type="match status" value="1"/>
</dbReference>
<evidence type="ECO:0000259" key="13">
    <source>
        <dbReference type="PROSITE" id="PS50968"/>
    </source>
</evidence>
<comment type="function">
    <text evidence="1 12">E2 component of the 2-oxoglutarate dehydrogenase (OGDH) complex which catalyzes the second step in the conversion of 2-oxoglutarate to succinyl-CoA and CO(2).</text>
</comment>
<dbReference type="CDD" id="cd06849">
    <property type="entry name" value="lipoyl_domain"/>
    <property type="match status" value="1"/>
</dbReference>
<dbReference type="InterPro" id="IPR036625">
    <property type="entry name" value="E3-bd_dom_sf"/>
</dbReference>
<dbReference type="PROSITE" id="PS00189">
    <property type="entry name" value="LIPOYL"/>
    <property type="match status" value="1"/>
</dbReference>
<dbReference type="InterPro" id="IPR001078">
    <property type="entry name" value="2-oxoacid_DH_actylTfrase"/>
</dbReference>
<dbReference type="GO" id="GO:0045252">
    <property type="term" value="C:oxoglutarate dehydrogenase complex"/>
    <property type="evidence" value="ECO:0007669"/>
    <property type="project" value="UniProtKB-UniRule"/>
</dbReference>
<dbReference type="PANTHER" id="PTHR43416">
    <property type="entry name" value="DIHYDROLIPOYLLYSINE-RESIDUE SUCCINYLTRANSFERASE COMPONENT OF 2-OXOGLUTARATE DEHYDROGENASE COMPLEX, MITOCHONDRIAL-RELATED"/>
    <property type="match status" value="1"/>
</dbReference>
<evidence type="ECO:0000256" key="7">
    <source>
        <dbReference type="ARBA" id="ARBA00022532"/>
    </source>
</evidence>
<keyword evidence="7 12" id="KW-0816">Tricarboxylic acid cycle</keyword>
<keyword evidence="9 12" id="KW-0450">Lipoyl</keyword>
<evidence type="ECO:0000256" key="2">
    <source>
        <dbReference type="ARBA" id="ARBA00005145"/>
    </source>
</evidence>
<organism evidence="15 16">
    <name type="scientific">Rickettsia prowazekii (strain Rp22)</name>
    <dbReference type="NCBI Taxonomy" id="449216"/>
    <lineage>
        <taxon>Bacteria</taxon>
        <taxon>Pseudomonadati</taxon>
        <taxon>Pseudomonadota</taxon>
        <taxon>Alphaproteobacteria</taxon>
        <taxon>Rickettsiales</taxon>
        <taxon>Rickettsiaceae</taxon>
        <taxon>Rickettsieae</taxon>
        <taxon>Rickettsia</taxon>
        <taxon>typhus group</taxon>
    </lineage>
</organism>
<evidence type="ECO:0000256" key="11">
    <source>
        <dbReference type="ARBA" id="ARBA00052761"/>
    </source>
</evidence>
<dbReference type="Proteomes" id="UP000006931">
    <property type="component" value="Chromosome"/>
</dbReference>
<keyword evidence="10 12" id="KW-0012">Acyltransferase</keyword>
<evidence type="ECO:0000256" key="9">
    <source>
        <dbReference type="ARBA" id="ARBA00022823"/>
    </source>
</evidence>
<dbReference type="HOGENOM" id="CLU_016733_0_0_5"/>
<dbReference type="PROSITE" id="PS50968">
    <property type="entry name" value="BIOTINYL_LIPOYL"/>
    <property type="match status" value="1"/>
</dbReference>
<evidence type="ECO:0000256" key="4">
    <source>
        <dbReference type="ARBA" id="ARBA00011666"/>
    </source>
</evidence>
<evidence type="ECO:0000256" key="10">
    <source>
        <dbReference type="ARBA" id="ARBA00023315"/>
    </source>
</evidence>
<comment type="catalytic activity">
    <reaction evidence="11 12">
        <text>N(6)-[(R)-dihydrolipoyl]-L-lysyl-[protein] + succinyl-CoA = N(6)-[(R)-S(8)-succinyldihydrolipoyl]-L-lysyl-[protein] + CoA</text>
        <dbReference type="Rhea" id="RHEA:15213"/>
        <dbReference type="Rhea" id="RHEA-COMP:10475"/>
        <dbReference type="Rhea" id="RHEA-COMP:20092"/>
        <dbReference type="ChEBI" id="CHEBI:57287"/>
        <dbReference type="ChEBI" id="CHEBI:57292"/>
        <dbReference type="ChEBI" id="CHEBI:83100"/>
        <dbReference type="ChEBI" id="CHEBI:83120"/>
        <dbReference type="EC" id="2.3.1.61"/>
    </reaction>
</comment>
<accession>D5AWA1</accession>
<dbReference type="UniPathway" id="UPA00868">
    <property type="reaction ID" value="UER00840"/>
</dbReference>
<evidence type="ECO:0000256" key="12">
    <source>
        <dbReference type="RuleBase" id="RU361138"/>
    </source>
</evidence>
<dbReference type="InterPro" id="IPR011053">
    <property type="entry name" value="Single_hybrid_motif"/>
</dbReference>
<evidence type="ECO:0000256" key="8">
    <source>
        <dbReference type="ARBA" id="ARBA00022679"/>
    </source>
</evidence>
<dbReference type="GeneID" id="57569307"/>
<protein>
    <recommendedName>
        <fullName evidence="6 12">Dihydrolipoyllysine-residue succinyltransferase component of 2-oxoglutarate dehydrogenase complex</fullName>
        <ecNumber evidence="5 12">2.3.1.61</ecNumber>
    </recommendedName>
    <alternativeName>
        <fullName evidence="12">2-oxoglutarate dehydrogenase complex component E2</fullName>
    </alternativeName>
</protein>
<comment type="pathway">
    <text evidence="2 12">Amino-acid degradation; L-lysine degradation via saccharopine pathway; glutaryl-CoA from L-lysine: step 6/6.</text>
</comment>
<dbReference type="Gene3D" id="3.30.559.10">
    <property type="entry name" value="Chloramphenicol acetyltransferase-like domain"/>
    <property type="match status" value="1"/>
</dbReference>
<dbReference type="KEGG" id="rpq:rpr22_CDS171"/>
<evidence type="ECO:0000259" key="14">
    <source>
        <dbReference type="PROSITE" id="PS51826"/>
    </source>
</evidence>
<dbReference type="RefSeq" id="WP_004595915.1">
    <property type="nucleotide sequence ID" value="NC_017560.1"/>
</dbReference>
<dbReference type="PROSITE" id="PS51826">
    <property type="entry name" value="PSBD"/>
    <property type="match status" value="1"/>
</dbReference>
<dbReference type="GO" id="GO:0033512">
    <property type="term" value="P:L-lysine catabolic process to acetyl-CoA via saccharopine"/>
    <property type="evidence" value="ECO:0007669"/>
    <property type="project" value="UniProtKB-UniRule"/>
</dbReference>
<feature type="domain" description="Peripheral subunit-binding (PSBD)" evidence="14">
    <location>
        <begin position="115"/>
        <end position="152"/>
    </location>
</feature>
<evidence type="ECO:0000256" key="5">
    <source>
        <dbReference type="ARBA" id="ARBA00012945"/>
    </source>
</evidence>
<evidence type="ECO:0000313" key="16">
    <source>
        <dbReference type="Proteomes" id="UP000006931"/>
    </source>
</evidence>
<dbReference type="Pfam" id="PF02817">
    <property type="entry name" value="E3_binding"/>
    <property type="match status" value="1"/>
</dbReference>
<dbReference type="InterPro" id="IPR023213">
    <property type="entry name" value="CAT-like_dom_sf"/>
</dbReference>
<dbReference type="NCBIfam" id="TIGR01347">
    <property type="entry name" value="sucB"/>
    <property type="match status" value="1"/>
</dbReference>
<dbReference type="Gene3D" id="4.10.320.10">
    <property type="entry name" value="E3-binding domain"/>
    <property type="match status" value="1"/>
</dbReference>
<dbReference type="Pfam" id="PF00198">
    <property type="entry name" value="2-oxoacid_dh"/>
    <property type="match status" value="1"/>
</dbReference>
<dbReference type="GO" id="GO:0004149">
    <property type="term" value="F:dihydrolipoyllysine-residue succinyltransferase activity"/>
    <property type="evidence" value="ECO:0007669"/>
    <property type="project" value="UniProtKB-UniRule"/>
</dbReference>
<dbReference type="InterPro" id="IPR000089">
    <property type="entry name" value="Biotin_lipoyl"/>
</dbReference>
<dbReference type="EC" id="2.3.1.61" evidence="5 12"/>
<dbReference type="SMR" id="D5AWA1"/>
<dbReference type="SUPFAM" id="SSF52777">
    <property type="entry name" value="CoA-dependent acyltransferases"/>
    <property type="match status" value="1"/>
</dbReference>
<comment type="similarity">
    <text evidence="3 12">Belongs to the 2-oxoacid dehydrogenase family.</text>
</comment>
<proteinExistence type="inferred from homology"/>
<evidence type="ECO:0000256" key="3">
    <source>
        <dbReference type="ARBA" id="ARBA00007317"/>
    </source>
</evidence>
<evidence type="ECO:0000256" key="6">
    <source>
        <dbReference type="ARBA" id="ARBA00019511"/>
    </source>
</evidence>
<dbReference type="InterPro" id="IPR006255">
    <property type="entry name" value="SucB"/>
</dbReference>
<dbReference type="GO" id="GO:0005829">
    <property type="term" value="C:cytosol"/>
    <property type="evidence" value="ECO:0007669"/>
    <property type="project" value="TreeGrafter"/>
</dbReference>
<dbReference type="PANTHER" id="PTHR43416:SF5">
    <property type="entry name" value="DIHYDROLIPOYLLYSINE-RESIDUE SUCCINYLTRANSFERASE COMPONENT OF 2-OXOGLUTARATE DEHYDROGENASE COMPLEX, MITOCHONDRIAL"/>
    <property type="match status" value="1"/>
</dbReference>
<dbReference type="SUPFAM" id="SSF47005">
    <property type="entry name" value="Peripheral subunit-binding domain of 2-oxo acid dehydrogenase complex"/>
    <property type="match status" value="1"/>
</dbReference>
<reference evidence="15 16" key="1">
    <citation type="journal article" date="2010" name="Genome Res.">
        <title>Genomic, proteomic, and transcriptomic analysis of virulent and avirulent Rickettsia prowazekii reveals its adaptive mutation capabilities.</title>
        <authorList>
            <person name="Bechah Y."/>
            <person name="El Karkouri K."/>
            <person name="Mediannikov O."/>
            <person name="Leroy Q."/>
            <person name="Pelletier N."/>
            <person name="Robert C."/>
            <person name="Medigue C."/>
            <person name="Mege J.L."/>
            <person name="Raoult D."/>
        </authorList>
    </citation>
    <scope>NUCLEOTIDE SEQUENCE [LARGE SCALE GENOMIC DNA]</scope>
    <source>
        <strain evidence="15 16">Rp22</strain>
    </source>
</reference>
<dbReference type="AlphaFoldDB" id="D5AWA1"/>
<dbReference type="InterPro" id="IPR003016">
    <property type="entry name" value="2-oxoA_DH_lipoyl-BS"/>
</dbReference>
<dbReference type="GO" id="GO:0006099">
    <property type="term" value="P:tricarboxylic acid cycle"/>
    <property type="evidence" value="ECO:0007669"/>
    <property type="project" value="UniProtKB-UniRule"/>
</dbReference>
<dbReference type="FunFam" id="3.30.559.10:FF:000007">
    <property type="entry name" value="Dihydrolipoamide acetyltransferase component of pyruvate dehydrogenase complex"/>
    <property type="match status" value="1"/>
</dbReference>
<gene>
    <name evidence="15" type="primary">sucB</name>
    <name evidence="15" type="ordered locus">rpr22_CDS171</name>
</gene>
<feature type="domain" description="Lipoyl-binding" evidence="13">
    <location>
        <begin position="2"/>
        <end position="77"/>
    </location>
</feature>
<evidence type="ECO:0000256" key="1">
    <source>
        <dbReference type="ARBA" id="ARBA00004052"/>
    </source>
</evidence>
<comment type="cofactor">
    <cofactor evidence="12">
        <name>(R)-lipoate</name>
        <dbReference type="ChEBI" id="CHEBI:83088"/>
    </cofactor>
    <text evidence="12">Binds 1 lipoyl cofactor covalently.</text>
</comment>
<sequence length="401" mass="43979">MSVKIIIPSLGESVTEATIAKWYKKLGDSVKTDELLLEIETEKVTLEVNAPCNGTIEKIAKTDGANVTVGEEIGEINEVVDTDTACTNNNSYKKQAIVQHDSEQIVDKPASSSNILAPSVQKLVTENKLDPNNIKGTGRGGRITKCDVLETINTTPVTIETPALNKTNEERTQRVRMSRLRKTIAQRLKDSQNTAAILTTFNEIDMSKVIALRNQYKEEFEKKHTVKLGFMSFFVKATIEALKLIPSINAEIDGDDLLYKNYYDIGVAVGTDQGLVVPVVRDADKMGFADVEQAIGDLAKKAREGKLSMSDLSGGTFSISNGGVYGSLLSTPIINPPQSGILGLHKTEERAVVIDGKIEIRPMMYIALSYDHRIIDGKEGVSFLVKIKNLIENPEKLLLNL</sequence>
<evidence type="ECO:0000313" key="15">
    <source>
        <dbReference type="EMBL" id="ADE29690.1"/>
    </source>
</evidence>
<name>D5AWA1_RICPP</name>
<dbReference type="Gene3D" id="2.40.50.100">
    <property type="match status" value="1"/>
</dbReference>
<dbReference type="NCBIfam" id="NF004309">
    <property type="entry name" value="PRK05704.1"/>
    <property type="match status" value="1"/>
</dbReference>